<evidence type="ECO:0008006" key="4">
    <source>
        <dbReference type="Google" id="ProtNLM"/>
    </source>
</evidence>
<accession>F2IZ22</accession>
<sequence>MRNIRRMRRHRLLPDPLPPRRRALRVAATLCLCALLGGAAAAQQAADEPPYEPQLMRLSEILGALHYLRPLCAAQDSPSWRDRMQDLLDAEALDEARRRRFVERFNQGYRGFASVYRTCTPSARIAMNRYIGEGADISRDVTSRYSR</sequence>
<feature type="chain" id="PRO_5003278588" description="TIGR02301 family protein" evidence="1">
    <location>
        <begin position="42"/>
        <end position="147"/>
    </location>
</feature>
<name>F2IZ22_POLGS</name>
<dbReference type="KEGG" id="pgv:SL003B_3323"/>
<organism evidence="2 3">
    <name type="scientific">Polymorphum gilvum (strain LMG 25793 / CGMCC 1.9160 / SL003B-26A1)</name>
    <dbReference type="NCBI Taxonomy" id="991905"/>
    <lineage>
        <taxon>Bacteria</taxon>
        <taxon>Pseudomonadati</taxon>
        <taxon>Pseudomonadota</taxon>
        <taxon>Alphaproteobacteria</taxon>
        <taxon>Rhodobacterales</taxon>
        <taxon>Paracoccaceae</taxon>
        <taxon>Polymorphum</taxon>
    </lineage>
</organism>
<evidence type="ECO:0000313" key="3">
    <source>
        <dbReference type="Proteomes" id="UP000008130"/>
    </source>
</evidence>
<dbReference type="eggNOG" id="COG5451">
    <property type="taxonomic scope" value="Bacteria"/>
</dbReference>
<dbReference type="Proteomes" id="UP000008130">
    <property type="component" value="Chromosome"/>
</dbReference>
<keyword evidence="1" id="KW-0732">Signal</keyword>
<dbReference type="InterPro" id="IPR012645">
    <property type="entry name" value="CHP02301"/>
</dbReference>
<keyword evidence="3" id="KW-1185">Reference proteome</keyword>
<evidence type="ECO:0000313" key="2">
    <source>
        <dbReference type="EMBL" id="ADZ71745.1"/>
    </source>
</evidence>
<dbReference type="EMBL" id="CP002568">
    <property type="protein sequence ID" value="ADZ71745.1"/>
    <property type="molecule type" value="Genomic_DNA"/>
</dbReference>
<protein>
    <recommendedName>
        <fullName evidence="4">TIGR02301 family protein</fullName>
    </recommendedName>
</protein>
<dbReference type="AlphaFoldDB" id="F2IZ22"/>
<dbReference type="STRING" id="991905.SL003B_3323"/>
<reference evidence="2 3" key="1">
    <citation type="journal article" date="2011" name="J. Bacteriol.">
        <title>Complete genome sequence of Polymorphum gilvum SL003B-26A1T, a crude oil-degrading bacterium from oil-polluted saline soil.</title>
        <authorList>
            <person name="Li S.G."/>
            <person name="Tang Y.Q."/>
            <person name="Nie Y."/>
            <person name="Cai M."/>
            <person name="Wu X.L."/>
        </authorList>
    </citation>
    <scope>NUCLEOTIDE SEQUENCE [LARGE SCALE GENOMIC DNA]</scope>
    <source>
        <strain evidence="3">LMG 25793 / CGMCC 1.9160 / SL003B-26A1</strain>
    </source>
</reference>
<dbReference type="Pfam" id="PF09539">
    <property type="entry name" value="DUF2385"/>
    <property type="match status" value="1"/>
</dbReference>
<dbReference type="OrthoDB" id="8481666at2"/>
<gene>
    <name evidence="2" type="ordered locus">SL003B_3323</name>
</gene>
<feature type="signal peptide" evidence="1">
    <location>
        <begin position="1"/>
        <end position="41"/>
    </location>
</feature>
<dbReference type="HOGENOM" id="CLU_118542_0_0_5"/>
<evidence type="ECO:0000256" key="1">
    <source>
        <dbReference type="SAM" id="SignalP"/>
    </source>
</evidence>
<dbReference type="RefSeq" id="WP_013654054.1">
    <property type="nucleotide sequence ID" value="NC_015259.1"/>
</dbReference>
<dbReference type="NCBIfam" id="TIGR02301">
    <property type="entry name" value="TIGR02301 family protein"/>
    <property type="match status" value="1"/>
</dbReference>
<proteinExistence type="predicted"/>